<gene>
    <name evidence="6" type="ORF">E2I14_04555</name>
</gene>
<evidence type="ECO:0000259" key="4">
    <source>
        <dbReference type="PROSITE" id="PS50043"/>
    </source>
</evidence>
<dbReference type="PANTHER" id="PTHR43214">
    <property type="entry name" value="TWO-COMPONENT RESPONSE REGULATOR"/>
    <property type="match status" value="1"/>
</dbReference>
<dbReference type="GO" id="GO:0006355">
    <property type="term" value="P:regulation of DNA-templated transcription"/>
    <property type="evidence" value="ECO:0007669"/>
    <property type="project" value="InterPro"/>
</dbReference>
<evidence type="ECO:0000256" key="3">
    <source>
        <dbReference type="PROSITE-ProRule" id="PRU00169"/>
    </source>
</evidence>
<protein>
    <submittedName>
        <fullName evidence="6">Response regulator transcription factor</fullName>
    </submittedName>
</protein>
<dbReference type="InterPro" id="IPR039420">
    <property type="entry name" value="WalR-like"/>
</dbReference>
<dbReference type="CDD" id="cd17535">
    <property type="entry name" value="REC_NarL-like"/>
    <property type="match status" value="1"/>
</dbReference>
<dbReference type="InterPro" id="IPR058245">
    <property type="entry name" value="NreC/VraR/RcsB-like_REC"/>
</dbReference>
<sequence length="220" mass="24094">MTISVMLLDDEVLVRAGIRCLIERMPDFCISAEVSDQSQAAALLGQSLPTILTIDINSEMTTGSAIIARLKRLYPALSIVVLTMEDSDAAVMSAMEAGASAYLLKDVTQTELEIALRAVARHESYLSPRISTKMIQRLTFPTDLLANPLHSLTARQLQIIVMIGNRKTTKQIAFELGLSPKTVTAHRTQILIKIGEKDTVGIVLFAQKHGLLSTDKNYLT</sequence>
<evidence type="ECO:0000313" key="6">
    <source>
        <dbReference type="EMBL" id="TDK67047.1"/>
    </source>
</evidence>
<dbReference type="SMART" id="SM00421">
    <property type="entry name" value="HTH_LUXR"/>
    <property type="match status" value="1"/>
</dbReference>
<name>A0A4R5W579_9BURK</name>
<dbReference type="PANTHER" id="PTHR43214:SF43">
    <property type="entry name" value="TWO-COMPONENT RESPONSE REGULATOR"/>
    <property type="match status" value="1"/>
</dbReference>
<dbReference type="Gene3D" id="3.40.50.2300">
    <property type="match status" value="1"/>
</dbReference>
<reference evidence="6 7" key="1">
    <citation type="submission" date="2019-03" db="EMBL/GenBank/DDBJ databases">
        <title>Sapientia aquatica gen. nov., sp. nov., isolated from a crater lake.</title>
        <authorList>
            <person name="Felfoldi T."/>
            <person name="Szabo A."/>
            <person name="Toth E."/>
            <person name="Schumann P."/>
            <person name="Keki Z."/>
            <person name="Marialigeti K."/>
            <person name="Mathe I."/>
        </authorList>
    </citation>
    <scope>NUCLEOTIDE SEQUENCE [LARGE SCALE GENOMIC DNA]</scope>
    <source>
        <strain evidence="6 7">SA-152</strain>
    </source>
</reference>
<dbReference type="InterPro" id="IPR000792">
    <property type="entry name" value="Tscrpt_reg_LuxR_C"/>
</dbReference>
<evidence type="ECO:0000259" key="5">
    <source>
        <dbReference type="PROSITE" id="PS50110"/>
    </source>
</evidence>
<dbReference type="SUPFAM" id="SSF46894">
    <property type="entry name" value="C-terminal effector domain of the bipartite response regulators"/>
    <property type="match status" value="1"/>
</dbReference>
<keyword evidence="2" id="KW-0238">DNA-binding</keyword>
<feature type="domain" description="HTH luxR-type" evidence="4">
    <location>
        <begin position="145"/>
        <end position="210"/>
    </location>
</feature>
<dbReference type="AlphaFoldDB" id="A0A4R5W579"/>
<comment type="caution">
    <text evidence="6">The sequence shown here is derived from an EMBL/GenBank/DDBJ whole genome shotgun (WGS) entry which is preliminary data.</text>
</comment>
<dbReference type="CDD" id="cd06170">
    <property type="entry name" value="LuxR_C_like"/>
    <property type="match status" value="1"/>
</dbReference>
<keyword evidence="7" id="KW-1185">Reference proteome</keyword>
<dbReference type="InterPro" id="IPR011006">
    <property type="entry name" value="CheY-like_superfamily"/>
</dbReference>
<feature type="domain" description="Response regulatory" evidence="5">
    <location>
        <begin position="4"/>
        <end position="120"/>
    </location>
</feature>
<feature type="modified residue" description="4-aspartylphosphate" evidence="3">
    <location>
        <position position="55"/>
    </location>
</feature>
<dbReference type="Pfam" id="PF00072">
    <property type="entry name" value="Response_reg"/>
    <property type="match status" value="1"/>
</dbReference>
<dbReference type="SMART" id="SM00448">
    <property type="entry name" value="REC"/>
    <property type="match status" value="1"/>
</dbReference>
<dbReference type="EMBL" id="SMYL01000002">
    <property type="protein sequence ID" value="TDK67047.1"/>
    <property type="molecule type" value="Genomic_DNA"/>
</dbReference>
<evidence type="ECO:0000256" key="1">
    <source>
        <dbReference type="ARBA" id="ARBA00022553"/>
    </source>
</evidence>
<keyword evidence="1 3" id="KW-0597">Phosphoprotein</keyword>
<dbReference type="OrthoDB" id="9780593at2"/>
<organism evidence="6 7">
    <name type="scientific">Sapientia aquatica</name>
    <dbReference type="NCBI Taxonomy" id="1549640"/>
    <lineage>
        <taxon>Bacteria</taxon>
        <taxon>Pseudomonadati</taxon>
        <taxon>Pseudomonadota</taxon>
        <taxon>Betaproteobacteria</taxon>
        <taxon>Burkholderiales</taxon>
        <taxon>Oxalobacteraceae</taxon>
        <taxon>Sapientia</taxon>
    </lineage>
</organism>
<dbReference type="PROSITE" id="PS50043">
    <property type="entry name" value="HTH_LUXR_2"/>
    <property type="match status" value="1"/>
</dbReference>
<dbReference type="SUPFAM" id="SSF52172">
    <property type="entry name" value="CheY-like"/>
    <property type="match status" value="1"/>
</dbReference>
<accession>A0A4R5W579</accession>
<dbReference type="Proteomes" id="UP000294829">
    <property type="component" value="Unassembled WGS sequence"/>
</dbReference>
<dbReference type="GO" id="GO:0003677">
    <property type="term" value="F:DNA binding"/>
    <property type="evidence" value="ECO:0007669"/>
    <property type="project" value="UniProtKB-KW"/>
</dbReference>
<dbReference type="GO" id="GO:0000160">
    <property type="term" value="P:phosphorelay signal transduction system"/>
    <property type="evidence" value="ECO:0007669"/>
    <property type="project" value="InterPro"/>
</dbReference>
<dbReference type="PROSITE" id="PS50110">
    <property type="entry name" value="RESPONSE_REGULATORY"/>
    <property type="match status" value="1"/>
</dbReference>
<dbReference type="InterPro" id="IPR016032">
    <property type="entry name" value="Sig_transdc_resp-reg_C-effctor"/>
</dbReference>
<proteinExistence type="predicted"/>
<dbReference type="InterPro" id="IPR001789">
    <property type="entry name" value="Sig_transdc_resp-reg_receiver"/>
</dbReference>
<evidence type="ECO:0000313" key="7">
    <source>
        <dbReference type="Proteomes" id="UP000294829"/>
    </source>
</evidence>
<dbReference type="PRINTS" id="PR00038">
    <property type="entry name" value="HTHLUXR"/>
</dbReference>
<dbReference type="Pfam" id="PF00196">
    <property type="entry name" value="GerE"/>
    <property type="match status" value="1"/>
</dbReference>
<dbReference type="RefSeq" id="WP_133325905.1">
    <property type="nucleotide sequence ID" value="NZ_SMYL01000002.1"/>
</dbReference>
<evidence type="ECO:0000256" key="2">
    <source>
        <dbReference type="ARBA" id="ARBA00023125"/>
    </source>
</evidence>